<feature type="signal peptide" evidence="1">
    <location>
        <begin position="1"/>
        <end position="22"/>
    </location>
</feature>
<name>A0A9N9BK68_9GLOM</name>
<feature type="chain" id="PRO_5040199008" evidence="1">
    <location>
        <begin position="23"/>
        <end position="199"/>
    </location>
</feature>
<keyword evidence="3" id="KW-1185">Reference proteome</keyword>
<proteinExistence type="predicted"/>
<dbReference type="AlphaFoldDB" id="A0A9N9BK68"/>
<gene>
    <name evidence="2" type="ORF">PBRASI_LOCUS6093</name>
</gene>
<evidence type="ECO:0000313" key="2">
    <source>
        <dbReference type="EMBL" id="CAG8570905.1"/>
    </source>
</evidence>
<protein>
    <submittedName>
        <fullName evidence="2">434_t:CDS:1</fullName>
    </submittedName>
</protein>
<evidence type="ECO:0000256" key="1">
    <source>
        <dbReference type="SAM" id="SignalP"/>
    </source>
</evidence>
<dbReference type="OrthoDB" id="5366606at2759"/>
<sequence>MISYKTLFLLTAFILTLSGLLSLITDSDSNRGLYDLYPSNTDHNKDLGDSPVANMTYFLMLTEGIAGGFKPPTIRRVIELSSDGTIGFVKQSTLKNKDDYVVQQGEVSSRELAVLGVDLRTYLAILPREEPEGGEDIYGLDISISFQTDGFEWRNGAPEGCTNEPSRVHPTPEQKAMFRELVERIQSVGQQFAINTVES</sequence>
<dbReference type="Proteomes" id="UP000789739">
    <property type="component" value="Unassembled WGS sequence"/>
</dbReference>
<dbReference type="EMBL" id="CAJVPI010000773">
    <property type="protein sequence ID" value="CAG8570905.1"/>
    <property type="molecule type" value="Genomic_DNA"/>
</dbReference>
<reference evidence="2" key="1">
    <citation type="submission" date="2021-06" db="EMBL/GenBank/DDBJ databases">
        <authorList>
            <person name="Kallberg Y."/>
            <person name="Tangrot J."/>
            <person name="Rosling A."/>
        </authorList>
    </citation>
    <scope>NUCLEOTIDE SEQUENCE</scope>
    <source>
        <strain evidence="2">BR232B</strain>
    </source>
</reference>
<evidence type="ECO:0000313" key="3">
    <source>
        <dbReference type="Proteomes" id="UP000789739"/>
    </source>
</evidence>
<accession>A0A9N9BK68</accession>
<keyword evidence="1" id="KW-0732">Signal</keyword>
<comment type="caution">
    <text evidence="2">The sequence shown here is derived from an EMBL/GenBank/DDBJ whole genome shotgun (WGS) entry which is preliminary data.</text>
</comment>
<organism evidence="2 3">
    <name type="scientific">Paraglomus brasilianum</name>
    <dbReference type="NCBI Taxonomy" id="144538"/>
    <lineage>
        <taxon>Eukaryota</taxon>
        <taxon>Fungi</taxon>
        <taxon>Fungi incertae sedis</taxon>
        <taxon>Mucoromycota</taxon>
        <taxon>Glomeromycotina</taxon>
        <taxon>Glomeromycetes</taxon>
        <taxon>Paraglomerales</taxon>
        <taxon>Paraglomeraceae</taxon>
        <taxon>Paraglomus</taxon>
    </lineage>
</organism>